<dbReference type="OrthoDB" id="5979699at2759"/>
<evidence type="ECO:0000259" key="1">
    <source>
        <dbReference type="Pfam" id="PF20231"/>
    </source>
</evidence>
<protein>
    <recommendedName>
        <fullName evidence="1">DUF6589 domain-containing protein</fullName>
    </recommendedName>
</protein>
<dbReference type="EMBL" id="CACRXK020015766">
    <property type="protein sequence ID" value="CAB4028842.1"/>
    <property type="molecule type" value="Genomic_DNA"/>
</dbReference>
<gene>
    <name evidence="2" type="ORF">PACLA_8A066209</name>
</gene>
<name>A0A6S7KPD9_PARCT</name>
<dbReference type="Pfam" id="PF20231">
    <property type="entry name" value="DUF6589"/>
    <property type="match status" value="1"/>
</dbReference>
<reference evidence="2" key="1">
    <citation type="submission" date="2020-04" db="EMBL/GenBank/DDBJ databases">
        <authorList>
            <person name="Alioto T."/>
            <person name="Alioto T."/>
            <person name="Gomez Garrido J."/>
        </authorList>
    </citation>
    <scope>NUCLEOTIDE SEQUENCE</scope>
    <source>
        <strain evidence="2">A484AB</strain>
    </source>
</reference>
<accession>A0A6S7KPD9</accession>
<evidence type="ECO:0000313" key="2">
    <source>
        <dbReference type="EMBL" id="CAB4028842.1"/>
    </source>
</evidence>
<sequence>MAGFEWQKLSSEMSIRCPFLLDVLLTVMDKSKEECIEIIPRLGLCYAILMQTRNKDLSLVQRLNTVLLTNGNAKKELFRQCQKMGVSLSHQSKINILDMIGNHFSDSVVEAVKDGKKLQGTGDNWDMKIHVHDMRSTNQNQDLHYFASNLIVERVPCQNLSTTSPRRDIRTLPNSVFLLNNEEEIKLREDFKVLIGRVIVSSIPGLSFLKSVVPDHIPHIYQKEMSEQSVIVPLPMQLKDEKKYSDVVDILDYYENEVEDIYAKAGVIKKPGKVPNAPQPALIEGQSSLPDQPRAHFNKVDENDHMKVISVPFGGDQLTRVRFAGAKDLRAGSHTSKERLDHCSPFVSELFHTKMSYLQ</sequence>
<feature type="non-terminal residue" evidence="2">
    <location>
        <position position="1"/>
    </location>
</feature>
<feature type="domain" description="DUF6589" evidence="1">
    <location>
        <begin position="171"/>
        <end position="358"/>
    </location>
</feature>
<dbReference type="InterPro" id="IPR046496">
    <property type="entry name" value="DUF6589"/>
</dbReference>
<dbReference type="Proteomes" id="UP001152795">
    <property type="component" value="Unassembled WGS sequence"/>
</dbReference>
<keyword evidence="3" id="KW-1185">Reference proteome</keyword>
<organism evidence="2 3">
    <name type="scientific">Paramuricea clavata</name>
    <name type="common">Red gorgonian</name>
    <name type="synonym">Violescent sea-whip</name>
    <dbReference type="NCBI Taxonomy" id="317549"/>
    <lineage>
        <taxon>Eukaryota</taxon>
        <taxon>Metazoa</taxon>
        <taxon>Cnidaria</taxon>
        <taxon>Anthozoa</taxon>
        <taxon>Octocorallia</taxon>
        <taxon>Malacalcyonacea</taxon>
        <taxon>Plexauridae</taxon>
        <taxon>Paramuricea</taxon>
    </lineage>
</organism>
<proteinExistence type="predicted"/>
<evidence type="ECO:0000313" key="3">
    <source>
        <dbReference type="Proteomes" id="UP001152795"/>
    </source>
</evidence>
<comment type="caution">
    <text evidence="2">The sequence shown here is derived from an EMBL/GenBank/DDBJ whole genome shotgun (WGS) entry which is preliminary data.</text>
</comment>
<dbReference type="AlphaFoldDB" id="A0A6S7KPD9"/>